<gene>
    <name evidence="7" type="ORF">SAMN04488068_1242</name>
</gene>
<organism evidence="7 8">
    <name type="scientific">Hydrocarboniphaga daqingensis</name>
    <dbReference type="NCBI Taxonomy" id="490188"/>
    <lineage>
        <taxon>Bacteria</taxon>
        <taxon>Pseudomonadati</taxon>
        <taxon>Pseudomonadota</taxon>
        <taxon>Gammaproteobacteria</taxon>
        <taxon>Nevskiales</taxon>
        <taxon>Nevskiaceae</taxon>
        <taxon>Hydrocarboniphaga</taxon>
    </lineage>
</organism>
<protein>
    <recommendedName>
        <fullName evidence="6">O-antigen ligase-related domain-containing protein</fullName>
    </recommendedName>
</protein>
<feature type="transmembrane region" description="Helical" evidence="5">
    <location>
        <begin position="241"/>
        <end position="261"/>
    </location>
</feature>
<dbReference type="InterPro" id="IPR051533">
    <property type="entry name" value="WaaL-like"/>
</dbReference>
<feature type="transmembrane region" description="Helical" evidence="5">
    <location>
        <begin position="119"/>
        <end position="145"/>
    </location>
</feature>
<reference evidence="7 8" key="1">
    <citation type="submission" date="2016-11" db="EMBL/GenBank/DDBJ databases">
        <authorList>
            <person name="Jaros S."/>
            <person name="Januszkiewicz K."/>
            <person name="Wedrychowicz H."/>
        </authorList>
    </citation>
    <scope>NUCLEOTIDE SEQUENCE [LARGE SCALE GENOMIC DNA]</scope>
    <source>
        <strain evidence="7 8">CGMCC 1.7049</strain>
    </source>
</reference>
<evidence type="ECO:0000256" key="4">
    <source>
        <dbReference type="ARBA" id="ARBA00023136"/>
    </source>
</evidence>
<dbReference type="PANTHER" id="PTHR37422">
    <property type="entry name" value="TEICHURONIC ACID BIOSYNTHESIS PROTEIN TUAE"/>
    <property type="match status" value="1"/>
</dbReference>
<dbReference type="Proteomes" id="UP000199758">
    <property type="component" value="Unassembled WGS sequence"/>
</dbReference>
<evidence type="ECO:0000313" key="7">
    <source>
        <dbReference type="EMBL" id="SHG71841.1"/>
    </source>
</evidence>
<keyword evidence="2 5" id="KW-0812">Transmembrane</keyword>
<feature type="transmembrane region" description="Helical" evidence="5">
    <location>
        <begin position="157"/>
        <end position="178"/>
    </location>
</feature>
<dbReference type="PANTHER" id="PTHR37422:SF13">
    <property type="entry name" value="LIPOPOLYSACCHARIDE BIOSYNTHESIS PROTEIN PA4999-RELATED"/>
    <property type="match status" value="1"/>
</dbReference>
<feature type="transmembrane region" description="Helical" evidence="5">
    <location>
        <begin position="87"/>
        <end position="107"/>
    </location>
</feature>
<dbReference type="OrthoDB" id="5735959at2"/>
<accession>A0A1M5M3K4</accession>
<feature type="transmembrane region" description="Helical" evidence="5">
    <location>
        <begin position="213"/>
        <end position="229"/>
    </location>
</feature>
<evidence type="ECO:0000256" key="3">
    <source>
        <dbReference type="ARBA" id="ARBA00022989"/>
    </source>
</evidence>
<keyword evidence="3 5" id="KW-1133">Transmembrane helix</keyword>
<feature type="transmembrane region" description="Helical" evidence="5">
    <location>
        <begin position="36"/>
        <end position="52"/>
    </location>
</feature>
<name>A0A1M5M3K4_9GAMM</name>
<feature type="transmembrane region" description="Helical" evidence="5">
    <location>
        <begin position="190"/>
        <end position="207"/>
    </location>
</feature>
<keyword evidence="8" id="KW-1185">Reference proteome</keyword>
<evidence type="ECO:0000256" key="1">
    <source>
        <dbReference type="ARBA" id="ARBA00004141"/>
    </source>
</evidence>
<dbReference type="InterPro" id="IPR007016">
    <property type="entry name" value="O-antigen_ligase-rel_domated"/>
</dbReference>
<proteinExistence type="predicted"/>
<feature type="transmembrane region" description="Helical" evidence="5">
    <location>
        <begin position="64"/>
        <end position="81"/>
    </location>
</feature>
<dbReference type="GO" id="GO:0016020">
    <property type="term" value="C:membrane"/>
    <property type="evidence" value="ECO:0007669"/>
    <property type="project" value="UniProtKB-SubCell"/>
</dbReference>
<evidence type="ECO:0000313" key="8">
    <source>
        <dbReference type="Proteomes" id="UP000199758"/>
    </source>
</evidence>
<feature type="transmembrane region" description="Helical" evidence="5">
    <location>
        <begin position="7"/>
        <end position="24"/>
    </location>
</feature>
<dbReference type="AlphaFoldDB" id="A0A1M5M3K4"/>
<dbReference type="STRING" id="490188.SAMN04488068_1242"/>
<feature type="transmembrane region" description="Helical" evidence="5">
    <location>
        <begin position="359"/>
        <end position="379"/>
    </location>
</feature>
<feature type="domain" description="O-antigen ligase-related" evidence="6">
    <location>
        <begin position="198"/>
        <end position="332"/>
    </location>
</feature>
<evidence type="ECO:0000256" key="2">
    <source>
        <dbReference type="ARBA" id="ARBA00022692"/>
    </source>
</evidence>
<evidence type="ECO:0000259" key="6">
    <source>
        <dbReference type="Pfam" id="PF04932"/>
    </source>
</evidence>
<dbReference type="RefSeq" id="WP_084083192.1">
    <property type="nucleotide sequence ID" value="NZ_FQWZ01000002.1"/>
</dbReference>
<feature type="transmembrane region" description="Helical" evidence="5">
    <location>
        <begin position="320"/>
        <end position="339"/>
    </location>
</feature>
<dbReference type="EMBL" id="FQWZ01000002">
    <property type="protein sequence ID" value="SHG71841.1"/>
    <property type="molecule type" value="Genomic_DNA"/>
</dbReference>
<evidence type="ECO:0000256" key="5">
    <source>
        <dbReference type="SAM" id="Phobius"/>
    </source>
</evidence>
<comment type="subcellular location">
    <subcellularLocation>
        <location evidence="1">Membrane</location>
        <topology evidence="1">Multi-pass membrane protein</topology>
    </subcellularLocation>
</comment>
<dbReference type="Pfam" id="PF04932">
    <property type="entry name" value="Wzy_C"/>
    <property type="match status" value="1"/>
</dbReference>
<sequence>MPISRPITFVVALVGAWMLSGLPLPSQWQTRYDDLRLAQCLLLILLVTAAAANPATLMAPLRSWSGRSLLVVLALGLWSAARSALPHYAAIEVGTLAALAIGALQLRQGTATSPSLARTALLLLCCGPLALGLQFIAAYAAAIAIGDAGSLSSAWDVFVYPRYFAKAATFALPLLWLAAQLMSSSRQGRIGSVACSLAAVAIASQLVASGGRGGVLALLVAALIAAACFGRQGRRFAFEQLAVLASGAALWWLISLADVPSAGGGLLRAGSSGRAALYRDAWTDFVSAPLLGIGPMLYAELGRHPLRSVAGPHSAPLQWLAEWGLPATLLLLAVIAASYRRALRQLRAHAIGGGDASTGIALLAAITAALVHGLLANVANDPLSQTLLMLSIAWFPALPSLTAARLDVPIPGPSLQVTAGWIAGCGLVVGVLAMAVHDGANCVGAGGDTRYFMSADETLYPRYWSQGIVPLEQTCGVAATTPVGQGATRFKIGG</sequence>
<keyword evidence="4 5" id="KW-0472">Membrane</keyword>
<feature type="transmembrane region" description="Helical" evidence="5">
    <location>
        <begin position="418"/>
        <end position="436"/>
    </location>
</feature>